<dbReference type="InterPro" id="IPR000014">
    <property type="entry name" value="PAS"/>
</dbReference>
<comment type="catalytic activity">
    <reaction evidence="1">
        <text>ATP + protein L-histidine = ADP + protein N-phospho-L-histidine.</text>
        <dbReference type="EC" id="2.7.13.3"/>
    </reaction>
</comment>
<dbReference type="EMBL" id="FOMX01000010">
    <property type="protein sequence ID" value="SFE21315.1"/>
    <property type="molecule type" value="Genomic_DNA"/>
</dbReference>
<evidence type="ECO:0000256" key="6">
    <source>
        <dbReference type="SAM" id="Coils"/>
    </source>
</evidence>
<dbReference type="Proteomes" id="UP000199400">
    <property type="component" value="Unassembled WGS sequence"/>
</dbReference>
<dbReference type="InterPro" id="IPR003594">
    <property type="entry name" value="HATPase_dom"/>
</dbReference>
<organism evidence="10 11">
    <name type="scientific">Nannocystis exedens</name>
    <dbReference type="NCBI Taxonomy" id="54"/>
    <lineage>
        <taxon>Bacteria</taxon>
        <taxon>Pseudomonadati</taxon>
        <taxon>Myxococcota</taxon>
        <taxon>Polyangia</taxon>
        <taxon>Nannocystales</taxon>
        <taxon>Nannocystaceae</taxon>
        <taxon>Nannocystis</taxon>
    </lineage>
</organism>
<dbReference type="Pfam" id="PF08447">
    <property type="entry name" value="PAS_3"/>
    <property type="match status" value="1"/>
</dbReference>
<dbReference type="InterPro" id="IPR003661">
    <property type="entry name" value="HisK_dim/P_dom"/>
</dbReference>
<dbReference type="SUPFAM" id="SSF47384">
    <property type="entry name" value="Homodimeric domain of signal transducing histidine kinase"/>
    <property type="match status" value="1"/>
</dbReference>
<dbReference type="InterPro" id="IPR036097">
    <property type="entry name" value="HisK_dim/P_sf"/>
</dbReference>
<feature type="domain" description="PAC" evidence="9">
    <location>
        <begin position="77"/>
        <end position="129"/>
    </location>
</feature>
<sequence length="497" mass="54603">MPGATPPNQQNLLDFTHEAVIALDENERITFWNRGAERMYGWTAAEASGQALADLLRAECLRDAMGTLRSQGRAPPRTCEFVSSRKDGATLWVAASLSVCHDDEGRSVGFVAVHRDVTDRKRAEAKLCESEARMRALLDASPLGIDIMDLAGHPVFFNPKCEELHGLSLADAQGRGWTEAIHPEDRARVVSSWYQAAGAGEPWAETYRFLHRDGRVVWVSGRAAPMFLDGTPVGYVGTLEDITPLKQAEADRERMLDAERELRAQAERATRQRDETLAIVAHDLRNFISTILLCVARLERPKLPEDERARRVGAIQRAAEATEHLIRDLLDASRIESGTLAIERSRVDFAALFRAAVELMQPRAAELGISLDYAVADDDVEVSGDRRRLMQVLLNLLDNALKCTPPSGRVSLRARRSGGGVEIAVEDTGRGIEAEALPHIFDRYWQAKRASRAGAGLGLTITKGIVEAHGGRIWVESTPGRGTTLRFTVPAASANPP</sequence>
<reference evidence="11" key="1">
    <citation type="submission" date="2016-10" db="EMBL/GenBank/DDBJ databases">
        <authorList>
            <person name="Varghese N."/>
            <person name="Submissions S."/>
        </authorList>
    </citation>
    <scope>NUCLEOTIDE SEQUENCE [LARGE SCALE GENOMIC DNA]</scope>
    <source>
        <strain evidence="11">ATCC 25963</strain>
    </source>
</reference>
<name>A0A1I1YNY8_9BACT</name>
<dbReference type="SMART" id="SM00388">
    <property type="entry name" value="HisKA"/>
    <property type="match status" value="1"/>
</dbReference>
<dbReference type="AlphaFoldDB" id="A0A1I1YNY8"/>
<proteinExistence type="predicted"/>
<evidence type="ECO:0000259" key="7">
    <source>
        <dbReference type="PROSITE" id="PS50109"/>
    </source>
</evidence>
<dbReference type="PANTHER" id="PTHR43047:SF72">
    <property type="entry name" value="OSMOSENSING HISTIDINE PROTEIN KINASE SLN1"/>
    <property type="match status" value="1"/>
</dbReference>
<accession>A0A1I1YNY8</accession>
<keyword evidence="11" id="KW-1185">Reference proteome</keyword>
<evidence type="ECO:0000256" key="1">
    <source>
        <dbReference type="ARBA" id="ARBA00000085"/>
    </source>
</evidence>
<dbReference type="STRING" id="54.SAMN02745121_03430"/>
<dbReference type="NCBIfam" id="TIGR00229">
    <property type="entry name" value="sensory_box"/>
    <property type="match status" value="2"/>
</dbReference>
<dbReference type="Pfam" id="PF13426">
    <property type="entry name" value="PAS_9"/>
    <property type="match status" value="1"/>
</dbReference>
<dbReference type="PRINTS" id="PR00344">
    <property type="entry name" value="BCTRLSENSOR"/>
</dbReference>
<dbReference type="PROSITE" id="PS50109">
    <property type="entry name" value="HIS_KIN"/>
    <property type="match status" value="1"/>
</dbReference>
<dbReference type="SMART" id="SM00091">
    <property type="entry name" value="PAS"/>
    <property type="match status" value="2"/>
</dbReference>
<dbReference type="Gene3D" id="3.30.565.10">
    <property type="entry name" value="Histidine kinase-like ATPase, C-terminal domain"/>
    <property type="match status" value="1"/>
</dbReference>
<keyword evidence="5" id="KW-0418">Kinase</keyword>
<dbReference type="InterPro" id="IPR004358">
    <property type="entry name" value="Sig_transdc_His_kin-like_C"/>
</dbReference>
<dbReference type="RefSeq" id="WP_170135767.1">
    <property type="nucleotide sequence ID" value="NZ_FOMX01000010.1"/>
</dbReference>
<dbReference type="InterPro" id="IPR035965">
    <property type="entry name" value="PAS-like_dom_sf"/>
</dbReference>
<dbReference type="CDD" id="cd00082">
    <property type="entry name" value="HisKA"/>
    <property type="match status" value="1"/>
</dbReference>
<dbReference type="InterPro" id="IPR001610">
    <property type="entry name" value="PAC"/>
</dbReference>
<evidence type="ECO:0000256" key="3">
    <source>
        <dbReference type="ARBA" id="ARBA00022553"/>
    </source>
</evidence>
<evidence type="ECO:0000259" key="8">
    <source>
        <dbReference type="PROSITE" id="PS50112"/>
    </source>
</evidence>
<dbReference type="GO" id="GO:0009927">
    <property type="term" value="F:histidine phosphotransfer kinase activity"/>
    <property type="evidence" value="ECO:0007669"/>
    <property type="project" value="TreeGrafter"/>
</dbReference>
<protein>
    <recommendedName>
        <fullName evidence="2">histidine kinase</fullName>
        <ecNumber evidence="2">2.7.13.3</ecNumber>
    </recommendedName>
</protein>
<keyword evidence="6" id="KW-0175">Coiled coil</keyword>
<dbReference type="Pfam" id="PF02518">
    <property type="entry name" value="HATPase_c"/>
    <property type="match status" value="1"/>
</dbReference>
<dbReference type="FunFam" id="3.30.565.10:FF:000006">
    <property type="entry name" value="Sensor histidine kinase WalK"/>
    <property type="match status" value="1"/>
</dbReference>
<dbReference type="InterPro" id="IPR036890">
    <property type="entry name" value="HATPase_C_sf"/>
</dbReference>
<dbReference type="SUPFAM" id="SSF55874">
    <property type="entry name" value="ATPase domain of HSP90 chaperone/DNA topoisomerase II/histidine kinase"/>
    <property type="match status" value="1"/>
</dbReference>
<dbReference type="SMART" id="SM00387">
    <property type="entry name" value="HATPase_c"/>
    <property type="match status" value="1"/>
</dbReference>
<dbReference type="Gene3D" id="1.10.287.130">
    <property type="match status" value="1"/>
</dbReference>
<evidence type="ECO:0000313" key="10">
    <source>
        <dbReference type="EMBL" id="SFE21315.1"/>
    </source>
</evidence>
<feature type="domain" description="Histidine kinase" evidence="7">
    <location>
        <begin position="279"/>
        <end position="493"/>
    </location>
</feature>
<dbReference type="Gene3D" id="3.30.450.20">
    <property type="entry name" value="PAS domain"/>
    <property type="match status" value="2"/>
</dbReference>
<dbReference type="SMART" id="SM00086">
    <property type="entry name" value="PAC"/>
    <property type="match status" value="2"/>
</dbReference>
<dbReference type="SUPFAM" id="SSF55785">
    <property type="entry name" value="PYP-like sensor domain (PAS domain)"/>
    <property type="match status" value="2"/>
</dbReference>
<evidence type="ECO:0000259" key="9">
    <source>
        <dbReference type="PROSITE" id="PS50113"/>
    </source>
</evidence>
<feature type="domain" description="PAS" evidence="8">
    <location>
        <begin position="5"/>
        <end position="59"/>
    </location>
</feature>
<dbReference type="PANTHER" id="PTHR43047">
    <property type="entry name" value="TWO-COMPONENT HISTIDINE PROTEIN KINASE"/>
    <property type="match status" value="1"/>
</dbReference>
<keyword evidence="4" id="KW-0808">Transferase</keyword>
<gene>
    <name evidence="10" type="ORF">SAMN02745121_03430</name>
</gene>
<feature type="coiled-coil region" evidence="6">
    <location>
        <begin position="245"/>
        <end position="275"/>
    </location>
</feature>
<dbReference type="Pfam" id="PF00512">
    <property type="entry name" value="HisKA"/>
    <property type="match status" value="1"/>
</dbReference>
<evidence type="ECO:0000313" key="11">
    <source>
        <dbReference type="Proteomes" id="UP000199400"/>
    </source>
</evidence>
<feature type="domain" description="PAS" evidence="8">
    <location>
        <begin position="130"/>
        <end position="201"/>
    </location>
</feature>
<dbReference type="InterPro" id="IPR013655">
    <property type="entry name" value="PAS_fold_3"/>
</dbReference>
<evidence type="ECO:0000256" key="4">
    <source>
        <dbReference type="ARBA" id="ARBA00022679"/>
    </source>
</evidence>
<dbReference type="GO" id="GO:0005886">
    <property type="term" value="C:plasma membrane"/>
    <property type="evidence" value="ECO:0007669"/>
    <property type="project" value="TreeGrafter"/>
</dbReference>
<dbReference type="CDD" id="cd00075">
    <property type="entry name" value="HATPase"/>
    <property type="match status" value="1"/>
</dbReference>
<dbReference type="GO" id="GO:0000155">
    <property type="term" value="F:phosphorelay sensor kinase activity"/>
    <property type="evidence" value="ECO:0007669"/>
    <property type="project" value="InterPro"/>
</dbReference>
<keyword evidence="3" id="KW-0597">Phosphoprotein</keyword>
<dbReference type="PROSITE" id="PS50113">
    <property type="entry name" value="PAC"/>
    <property type="match status" value="2"/>
</dbReference>
<feature type="domain" description="PAC" evidence="9">
    <location>
        <begin position="203"/>
        <end position="254"/>
    </location>
</feature>
<dbReference type="InterPro" id="IPR000700">
    <property type="entry name" value="PAS-assoc_C"/>
</dbReference>
<dbReference type="CDD" id="cd00130">
    <property type="entry name" value="PAS"/>
    <property type="match status" value="2"/>
</dbReference>
<dbReference type="EC" id="2.7.13.3" evidence="2"/>
<dbReference type="PROSITE" id="PS50112">
    <property type="entry name" value="PAS"/>
    <property type="match status" value="2"/>
</dbReference>
<dbReference type="InterPro" id="IPR005467">
    <property type="entry name" value="His_kinase_dom"/>
</dbReference>
<evidence type="ECO:0000256" key="5">
    <source>
        <dbReference type="ARBA" id="ARBA00022777"/>
    </source>
</evidence>
<evidence type="ECO:0000256" key="2">
    <source>
        <dbReference type="ARBA" id="ARBA00012438"/>
    </source>
</evidence>